<evidence type="ECO:0000313" key="1">
    <source>
        <dbReference type="EMBL" id="CAK9034668.1"/>
    </source>
</evidence>
<evidence type="ECO:0000313" key="2">
    <source>
        <dbReference type="Proteomes" id="UP001642484"/>
    </source>
</evidence>
<keyword evidence="2" id="KW-1185">Reference proteome</keyword>
<organism evidence="1 2">
    <name type="scientific">Durusdinium trenchii</name>
    <dbReference type="NCBI Taxonomy" id="1381693"/>
    <lineage>
        <taxon>Eukaryota</taxon>
        <taxon>Sar</taxon>
        <taxon>Alveolata</taxon>
        <taxon>Dinophyceae</taxon>
        <taxon>Suessiales</taxon>
        <taxon>Symbiodiniaceae</taxon>
        <taxon>Durusdinium</taxon>
    </lineage>
</organism>
<proteinExistence type="predicted"/>
<protein>
    <submittedName>
        <fullName evidence="1">Uncharacterized protein</fullName>
    </submittedName>
</protein>
<gene>
    <name evidence="1" type="ORF">CCMP2556_LOCUS19594</name>
</gene>
<dbReference type="Proteomes" id="UP001642484">
    <property type="component" value="Unassembled WGS sequence"/>
</dbReference>
<accession>A0ABP0L7W4</accession>
<sequence>MSEVNKPLLNAQKWAKEALRCLIGENLLDKESLLWTKVPIGSSSMFSGMGYSERALHYIEDCLYTVEKDSKARASHQDVLGDGCSFVDVESFVQPKILEQMKKVGASKSGLKRFDTWLEMASKSPLPNKAYCAKHLCMFWA</sequence>
<comment type="caution">
    <text evidence="1">The sequence shown here is derived from an EMBL/GenBank/DDBJ whole genome shotgun (WGS) entry which is preliminary data.</text>
</comment>
<dbReference type="EMBL" id="CAXAMN010011225">
    <property type="protein sequence ID" value="CAK9034668.1"/>
    <property type="molecule type" value="Genomic_DNA"/>
</dbReference>
<reference evidence="1 2" key="1">
    <citation type="submission" date="2024-02" db="EMBL/GenBank/DDBJ databases">
        <authorList>
            <person name="Chen Y."/>
            <person name="Shah S."/>
            <person name="Dougan E. K."/>
            <person name="Thang M."/>
            <person name="Chan C."/>
        </authorList>
    </citation>
    <scope>NUCLEOTIDE SEQUENCE [LARGE SCALE GENOMIC DNA]</scope>
</reference>
<name>A0ABP0L7W4_9DINO</name>